<dbReference type="EMBL" id="JAGVWD010000016">
    <property type="protein sequence ID" value="MBS3057235.1"/>
    <property type="molecule type" value="Genomic_DNA"/>
</dbReference>
<reference evidence="2" key="2">
    <citation type="submission" date="2021-05" db="EMBL/GenBank/DDBJ databases">
        <title>Protein family content uncovers lineage relationships and bacterial pathway maintenance mechanisms in DPANN archaea.</title>
        <authorList>
            <person name="Castelle C.J."/>
            <person name="Meheust R."/>
            <person name="Jaffe A.L."/>
            <person name="Seitz K."/>
            <person name="Gong X."/>
            <person name="Baker B.J."/>
            <person name="Banfield J.F."/>
        </authorList>
    </citation>
    <scope>NUCLEOTIDE SEQUENCE</scope>
    <source>
        <strain evidence="2">RIFCSPHIGHO2_01_FULL_AR10_44_11</strain>
    </source>
</reference>
<protein>
    <submittedName>
        <fullName evidence="2">Uncharacterized protein</fullName>
    </submittedName>
</protein>
<dbReference type="Proteomes" id="UP000677687">
    <property type="component" value="Unassembled WGS sequence"/>
</dbReference>
<evidence type="ECO:0000313" key="2">
    <source>
        <dbReference type="EMBL" id="MBS3057235.1"/>
    </source>
</evidence>
<keyword evidence="1" id="KW-0812">Transmembrane</keyword>
<keyword evidence="1" id="KW-0472">Membrane</keyword>
<sequence length="314" mass="35878">MKIKKQWVYIGLILILGIVIYLSSLSTEIQTNKEINVTYNYTLGSFWITFNEKVKDNLIAITAFNRTKENPSGEPNQKFIELLQDEISSTKIAGIENLNIKFYSTIDGVNIFIDYQPGITDYEKNITLYKLINIFKEKWYTLDSDVSLFGTRDIANNKSFEMVEGNKTIIQQPMNNITNVTDSIFINKSRFVDNITKIVDIWKEPIQKQLDEISYASIIITLDKRESIDLILLFLSTDEFKLEEKSQSSPIIAGNASKAAINKLETNPHVIKIYYNTGKTTTALQDTVSLIKAYLVWKLQISSLNITGENTTYS</sequence>
<evidence type="ECO:0000313" key="3">
    <source>
        <dbReference type="Proteomes" id="UP000677687"/>
    </source>
</evidence>
<name>A0A8T4KZZ0_9ARCH</name>
<proteinExistence type="predicted"/>
<dbReference type="AlphaFoldDB" id="A0A8T4KZZ0"/>
<organism evidence="2 3">
    <name type="scientific">Candidatus Iainarchaeum sp</name>
    <dbReference type="NCBI Taxonomy" id="3101447"/>
    <lineage>
        <taxon>Archaea</taxon>
        <taxon>Candidatus Iainarchaeota</taxon>
        <taxon>Candidatus Iainarchaeia</taxon>
        <taxon>Candidatus Iainarchaeales</taxon>
        <taxon>Candidatus Iainarchaeaceae</taxon>
        <taxon>Candidatus Iainarchaeum</taxon>
    </lineage>
</organism>
<reference evidence="2" key="1">
    <citation type="submission" date="2021-03" db="EMBL/GenBank/DDBJ databases">
        <authorList>
            <person name="Jaffe A."/>
        </authorList>
    </citation>
    <scope>NUCLEOTIDE SEQUENCE</scope>
    <source>
        <strain evidence="2">RIFCSPHIGHO2_01_FULL_AR10_44_11</strain>
    </source>
</reference>
<gene>
    <name evidence="2" type="ORF">J4415_01245</name>
</gene>
<evidence type="ECO:0000256" key="1">
    <source>
        <dbReference type="SAM" id="Phobius"/>
    </source>
</evidence>
<comment type="caution">
    <text evidence="2">The sequence shown here is derived from an EMBL/GenBank/DDBJ whole genome shotgun (WGS) entry which is preliminary data.</text>
</comment>
<accession>A0A8T4KZZ0</accession>
<feature type="transmembrane region" description="Helical" evidence="1">
    <location>
        <begin position="7"/>
        <end position="25"/>
    </location>
</feature>
<keyword evidence="1" id="KW-1133">Transmembrane helix</keyword>